<dbReference type="OrthoDB" id="428734at2759"/>
<gene>
    <name evidence="3" type="ORF">CEY00_Acc29406</name>
</gene>
<proteinExistence type="predicted"/>
<evidence type="ECO:0000259" key="2">
    <source>
        <dbReference type="Pfam" id="PF03372"/>
    </source>
</evidence>
<evidence type="ECO:0000313" key="3">
    <source>
        <dbReference type="EMBL" id="PSR89208.1"/>
    </source>
</evidence>
<dbReference type="InterPro" id="IPR050410">
    <property type="entry name" value="CCR4/nocturin_mRNA_transcr"/>
</dbReference>
<name>A0A2R6PCU2_ACTCC</name>
<comment type="caution">
    <text evidence="3">The sequence shown here is derived from an EMBL/GenBank/DDBJ whole genome shotgun (WGS) entry which is preliminary data.</text>
</comment>
<dbReference type="InParanoid" id="A0A2R6PCU2"/>
<dbReference type="PANTHER" id="PTHR12121:SF74">
    <property type="entry name" value="CARBON CATABOLITE REPRESSOR PROTEIN 4 HOMOLOG 5"/>
    <property type="match status" value="1"/>
</dbReference>
<dbReference type="AlphaFoldDB" id="A0A2R6PCU2"/>
<dbReference type="GO" id="GO:0000175">
    <property type="term" value="F:3'-5'-RNA exonuclease activity"/>
    <property type="evidence" value="ECO:0007669"/>
    <property type="project" value="TreeGrafter"/>
</dbReference>
<feature type="region of interest" description="Disordered" evidence="1">
    <location>
        <begin position="51"/>
        <end position="82"/>
    </location>
</feature>
<dbReference type="FunCoup" id="A0A2R6PCU2">
    <property type="interactions" value="4751"/>
</dbReference>
<reference evidence="3 4" key="1">
    <citation type="submission" date="2017-07" db="EMBL/GenBank/DDBJ databases">
        <title>An improved, manually edited Actinidia chinensis var. chinensis (kiwifruit) genome highlights the challenges associated with draft genomes and gene prediction in plants.</title>
        <authorList>
            <person name="Pilkington S."/>
            <person name="Crowhurst R."/>
            <person name="Hilario E."/>
            <person name="Nardozza S."/>
            <person name="Fraser L."/>
            <person name="Peng Y."/>
            <person name="Gunaseelan K."/>
            <person name="Simpson R."/>
            <person name="Tahir J."/>
            <person name="Deroles S."/>
            <person name="Templeton K."/>
            <person name="Luo Z."/>
            <person name="Davy M."/>
            <person name="Cheng C."/>
            <person name="Mcneilage M."/>
            <person name="Scaglione D."/>
            <person name="Liu Y."/>
            <person name="Zhang Q."/>
            <person name="Datson P."/>
            <person name="De Silva N."/>
            <person name="Gardiner S."/>
            <person name="Bassett H."/>
            <person name="Chagne D."/>
            <person name="Mccallum J."/>
            <person name="Dzierzon H."/>
            <person name="Deng C."/>
            <person name="Wang Y.-Y."/>
            <person name="Barron N."/>
            <person name="Manako K."/>
            <person name="Bowen J."/>
            <person name="Foster T."/>
            <person name="Erridge Z."/>
            <person name="Tiffin H."/>
            <person name="Waite C."/>
            <person name="Davies K."/>
            <person name="Grierson E."/>
            <person name="Laing W."/>
            <person name="Kirk R."/>
            <person name="Chen X."/>
            <person name="Wood M."/>
            <person name="Montefiori M."/>
            <person name="Brummell D."/>
            <person name="Schwinn K."/>
            <person name="Catanach A."/>
            <person name="Fullerton C."/>
            <person name="Li D."/>
            <person name="Meiyalaghan S."/>
            <person name="Nieuwenhuizen N."/>
            <person name="Read N."/>
            <person name="Prakash R."/>
            <person name="Hunter D."/>
            <person name="Zhang H."/>
            <person name="Mckenzie M."/>
            <person name="Knabel M."/>
            <person name="Harris A."/>
            <person name="Allan A."/>
            <person name="Chen A."/>
            <person name="Janssen B."/>
            <person name="Plunkett B."/>
            <person name="Dwamena C."/>
            <person name="Voogd C."/>
            <person name="Leif D."/>
            <person name="Lafferty D."/>
            <person name="Souleyre E."/>
            <person name="Varkonyi-Gasic E."/>
            <person name="Gambi F."/>
            <person name="Hanley J."/>
            <person name="Yao J.-L."/>
            <person name="Cheung J."/>
            <person name="David K."/>
            <person name="Warren B."/>
            <person name="Marsh K."/>
            <person name="Snowden K."/>
            <person name="Lin-Wang K."/>
            <person name="Brian L."/>
            <person name="Martinez-Sanchez M."/>
            <person name="Wang M."/>
            <person name="Ileperuma N."/>
            <person name="Macnee N."/>
            <person name="Campin R."/>
            <person name="Mcatee P."/>
            <person name="Drummond R."/>
            <person name="Espley R."/>
            <person name="Ireland H."/>
            <person name="Wu R."/>
            <person name="Atkinson R."/>
            <person name="Karunairetnam S."/>
            <person name="Bulley S."/>
            <person name="Chunkath S."/>
            <person name="Hanley Z."/>
            <person name="Storey R."/>
            <person name="Thrimawithana A."/>
            <person name="Thomson S."/>
            <person name="David C."/>
            <person name="Testolin R."/>
        </authorList>
    </citation>
    <scope>NUCLEOTIDE SEQUENCE [LARGE SCALE GENOMIC DNA]</scope>
    <source>
        <strain evidence="4">cv. Red5</strain>
        <tissue evidence="3">Young leaf</tissue>
    </source>
</reference>
<dbReference type="Gramene" id="PSR89208">
    <property type="protein sequence ID" value="PSR89208"/>
    <property type="gene ID" value="CEY00_Acc29406"/>
</dbReference>
<feature type="non-terminal residue" evidence="3">
    <location>
        <position position="340"/>
    </location>
</feature>
<dbReference type="Pfam" id="PF03372">
    <property type="entry name" value="Exo_endo_phos"/>
    <property type="match status" value="1"/>
</dbReference>
<dbReference type="OMA" id="QEVESEH"/>
<dbReference type="PANTHER" id="PTHR12121">
    <property type="entry name" value="CARBON CATABOLITE REPRESSOR PROTEIN 4"/>
    <property type="match status" value="1"/>
</dbReference>
<accession>A0A2R6PCU2</accession>
<dbReference type="InterPro" id="IPR036691">
    <property type="entry name" value="Endo/exonu/phosph_ase_sf"/>
</dbReference>
<feature type="domain" description="Endonuclease/exonuclease/phosphatase" evidence="2">
    <location>
        <begin position="109"/>
        <end position="334"/>
    </location>
</feature>
<feature type="region of interest" description="Disordered" evidence="1">
    <location>
        <begin position="1"/>
        <end position="20"/>
    </location>
</feature>
<feature type="compositionally biased region" description="Basic residues" evidence="1">
    <location>
        <begin position="62"/>
        <end position="82"/>
    </location>
</feature>
<sequence>MRGGEGGPQSPAENSAWKRRHTPVLQQCDLNFSKRRILVSETEALTLIPHTAHAPPSSNYTKRFHSSSRTHHTHQKHHRKKSSRTDCYRNWAYSTRDLSSYKDKVVFVSYNILGVENASKHPDLYYNVPSKFLEWDHRKKLLCKEISGYNASILCFQEVDRFDDLNNLLQKDGFRGVYQVRTGEACDGCAIFWKNELFTLLDQENIEFQMFDLRNNVAQFCVLKMKQNQSNSSLDTRTSQALPSRSLLVGNIHVLYNPKRGDIKLGQIRLFLEKAQELLQKWGNIPVVLAGDLNSMPRSAMYRFLASSELDLKMYDRREMSGQICPLEYPSRTWNNYESR</sequence>
<protein>
    <submittedName>
        <fullName evidence="3">Carbon catabolite repressor protein</fullName>
    </submittedName>
</protein>
<reference evidence="4" key="2">
    <citation type="journal article" date="2018" name="BMC Genomics">
        <title>A manually annotated Actinidia chinensis var. chinensis (kiwifruit) genome highlights the challenges associated with draft genomes and gene prediction in plants.</title>
        <authorList>
            <person name="Pilkington S.M."/>
            <person name="Crowhurst R."/>
            <person name="Hilario E."/>
            <person name="Nardozza S."/>
            <person name="Fraser L."/>
            <person name="Peng Y."/>
            <person name="Gunaseelan K."/>
            <person name="Simpson R."/>
            <person name="Tahir J."/>
            <person name="Deroles S.C."/>
            <person name="Templeton K."/>
            <person name="Luo Z."/>
            <person name="Davy M."/>
            <person name="Cheng C."/>
            <person name="McNeilage M."/>
            <person name="Scaglione D."/>
            <person name="Liu Y."/>
            <person name="Zhang Q."/>
            <person name="Datson P."/>
            <person name="De Silva N."/>
            <person name="Gardiner S.E."/>
            <person name="Bassett H."/>
            <person name="Chagne D."/>
            <person name="McCallum J."/>
            <person name="Dzierzon H."/>
            <person name="Deng C."/>
            <person name="Wang Y.Y."/>
            <person name="Barron L."/>
            <person name="Manako K."/>
            <person name="Bowen J."/>
            <person name="Foster T.M."/>
            <person name="Erridge Z.A."/>
            <person name="Tiffin H."/>
            <person name="Waite C.N."/>
            <person name="Davies K.M."/>
            <person name="Grierson E.P."/>
            <person name="Laing W.A."/>
            <person name="Kirk R."/>
            <person name="Chen X."/>
            <person name="Wood M."/>
            <person name="Montefiori M."/>
            <person name="Brummell D.A."/>
            <person name="Schwinn K.E."/>
            <person name="Catanach A."/>
            <person name="Fullerton C."/>
            <person name="Li D."/>
            <person name="Meiyalaghan S."/>
            <person name="Nieuwenhuizen N."/>
            <person name="Read N."/>
            <person name="Prakash R."/>
            <person name="Hunter D."/>
            <person name="Zhang H."/>
            <person name="McKenzie M."/>
            <person name="Knabel M."/>
            <person name="Harris A."/>
            <person name="Allan A.C."/>
            <person name="Gleave A."/>
            <person name="Chen A."/>
            <person name="Janssen B.J."/>
            <person name="Plunkett B."/>
            <person name="Ampomah-Dwamena C."/>
            <person name="Voogd C."/>
            <person name="Leif D."/>
            <person name="Lafferty D."/>
            <person name="Souleyre E.J.F."/>
            <person name="Varkonyi-Gasic E."/>
            <person name="Gambi F."/>
            <person name="Hanley J."/>
            <person name="Yao J.L."/>
            <person name="Cheung J."/>
            <person name="David K.M."/>
            <person name="Warren B."/>
            <person name="Marsh K."/>
            <person name="Snowden K.C."/>
            <person name="Lin-Wang K."/>
            <person name="Brian L."/>
            <person name="Martinez-Sanchez M."/>
            <person name="Wang M."/>
            <person name="Ileperuma N."/>
            <person name="Macnee N."/>
            <person name="Campin R."/>
            <person name="McAtee P."/>
            <person name="Drummond R.S.M."/>
            <person name="Espley R.V."/>
            <person name="Ireland H.S."/>
            <person name="Wu R."/>
            <person name="Atkinson R.G."/>
            <person name="Karunairetnam S."/>
            <person name="Bulley S."/>
            <person name="Chunkath S."/>
            <person name="Hanley Z."/>
            <person name="Storey R."/>
            <person name="Thrimawithana A.H."/>
            <person name="Thomson S."/>
            <person name="David C."/>
            <person name="Testolin R."/>
            <person name="Huang H."/>
            <person name="Hellens R.P."/>
            <person name="Schaffer R.J."/>
        </authorList>
    </citation>
    <scope>NUCLEOTIDE SEQUENCE [LARGE SCALE GENOMIC DNA]</scope>
    <source>
        <strain evidence="4">cv. Red5</strain>
    </source>
</reference>
<keyword evidence="4" id="KW-1185">Reference proteome</keyword>
<dbReference type="SUPFAM" id="SSF56219">
    <property type="entry name" value="DNase I-like"/>
    <property type="match status" value="1"/>
</dbReference>
<evidence type="ECO:0000313" key="4">
    <source>
        <dbReference type="Proteomes" id="UP000241394"/>
    </source>
</evidence>
<dbReference type="STRING" id="1590841.A0A2R6PCU2"/>
<dbReference type="EMBL" id="NKQK01000026">
    <property type="protein sequence ID" value="PSR89208.1"/>
    <property type="molecule type" value="Genomic_DNA"/>
</dbReference>
<organism evidence="3 4">
    <name type="scientific">Actinidia chinensis var. chinensis</name>
    <name type="common">Chinese soft-hair kiwi</name>
    <dbReference type="NCBI Taxonomy" id="1590841"/>
    <lineage>
        <taxon>Eukaryota</taxon>
        <taxon>Viridiplantae</taxon>
        <taxon>Streptophyta</taxon>
        <taxon>Embryophyta</taxon>
        <taxon>Tracheophyta</taxon>
        <taxon>Spermatophyta</taxon>
        <taxon>Magnoliopsida</taxon>
        <taxon>eudicotyledons</taxon>
        <taxon>Gunneridae</taxon>
        <taxon>Pentapetalae</taxon>
        <taxon>asterids</taxon>
        <taxon>Ericales</taxon>
        <taxon>Actinidiaceae</taxon>
        <taxon>Actinidia</taxon>
    </lineage>
</organism>
<dbReference type="Gene3D" id="3.60.10.10">
    <property type="entry name" value="Endonuclease/exonuclease/phosphatase"/>
    <property type="match status" value="1"/>
</dbReference>
<dbReference type="InterPro" id="IPR005135">
    <property type="entry name" value="Endo/exonuclease/phosphatase"/>
</dbReference>
<dbReference type="Proteomes" id="UP000241394">
    <property type="component" value="Chromosome LG26"/>
</dbReference>
<evidence type="ECO:0000256" key="1">
    <source>
        <dbReference type="SAM" id="MobiDB-lite"/>
    </source>
</evidence>